<evidence type="ECO:0000256" key="5">
    <source>
        <dbReference type="ARBA" id="ARBA00047942"/>
    </source>
</evidence>
<feature type="region of interest" description="Disordered" evidence="6">
    <location>
        <begin position="1"/>
        <end position="29"/>
    </location>
</feature>
<protein>
    <recommendedName>
        <fullName evidence="1">site-specific DNA-methyltransferase (adenine-specific)</fullName>
        <ecNumber evidence="1">2.1.1.72</ecNumber>
    </recommendedName>
</protein>
<evidence type="ECO:0000256" key="6">
    <source>
        <dbReference type="SAM" id="MobiDB-lite"/>
    </source>
</evidence>
<keyword evidence="3" id="KW-0808">Transferase</keyword>
<dbReference type="PANTHER" id="PTHR33841">
    <property type="entry name" value="DNA METHYLTRANSFERASE YEEA-RELATED"/>
    <property type="match status" value="1"/>
</dbReference>
<dbReference type="Pfam" id="PF07669">
    <property type="entry name" value="Eco57I"/>
    <property type="match status" value="2"/>
</dbReference>
<evidence type="ECO:0000313" key="9">
    <source>
        <dbReference type="Proteomes" id="UP000315471"/>
    </source>
</evidence>
<feature type="region of interest" description="Disordered" evidence="6">
    <location>
        <begin position="312"/>
        <end position="340"/>
    </location>
</feature>
<dbReference type="GO" id="GO:0006304">
    <property type="term" value="P:DNA modification"/>
    <property type="evidence" value="ECO:0007669"/>
    <property type="project" value="InterPro"/>
</dbReference>
<dbReference type="InterPro" id="IPR002052">
    <property type="entry name" value="DNA_methylase_N6_adenine_CS"/>
</dbReference>
<feature type="domain" description="Type II methyltransferase M.TaqI-like" evidence="7">
    <location>
        <begin position="1173"/>
        <end position="1241"/>
    </location>
</feature>
<dbReference type="InterPro" id="IPR029063">
    <property type="entry name" value="SAM-dependent_MTases_sf"/>
</dbReference>
<organism evidence="8 9">
    <name type="scientific">Novipirellula aureliae</name>
    <dbReference type="NCBI Taxonomy" id="2527966"/>
    <lineage>
        <taxon>Bacteria</taxon>
        <taxon>Pseudomonadati</taxon>
        <taxon>Planctomycetota</taxon>
        <taxon>Planctomycetia</taxon>
        <taxon>Pirellulales</taxon>
        <taxon>Pirellulaceae</taxon>
        <taxon>Novipirellula</taxon>
    </lineage>
</organism>
<accession>A0A5C6DC62</accession>
<evidence type="ECO:0000256" key="2">
    <source>
        <dbReference type="ARBA" id="ARBA00022603"/>
    </source>
</evidence>
<evidence type="ECO:0000256" key="1">
    <source>
        <dbReference type="ARBA" id="ARBA00011900"/>
    </source>
</evidence>
<keyword evidence="9" id="KW-1185">Reference proteome</keyword>
<dbReference type="GO" id="GO:0009007">
    <property type="term" value="F:site-specific DNA-methyltransferase (adenine-specific) activity"/>
    <property type="evidence" value="ECO:0007669"/>
    <property type="project" value="UniProtKB-EC"/>
</dbReference>
<dbReference type="InterPro" id="IPR011639">
    <property type="entry name" value="MethylTrfase_TaqI-like_dom"/>
</dbReference>
<evidence type="ECO:0000313" key="8">
    <source>
        <dbReference type="EMBL" id="TWU33444.1"/>
    </source>
</evidence>
<feature type="compositionally biased region" description="Acidic residues" evidence="6">
    <location>
        <begin position="558"/>
        <end position="601"/>
    </location>
</feature>
<comment type="catalytic activity">
    <reaction evidence="5">
        <text>a 2'-deoxyadenosine in DNA + S-adenosyl-L-methionine = an N(6)-methyl-2'-deoxyadenosine in DNA + S-adenosyl-L-homocysteine + H(+)</text>
        <dbReference type="Rhea" id="RHEA:15197"/>
        <dbReference type="Rhea" id="RHEA-COMP:12418"/>
        <dbReference type="Rhea" id="RHEA-COMP:12419"/>
        <dbReference type="ChEBI" id="CHEBI:15378"/>
        <dbReference type="ChEBI" id="CHEBI:57856"/>
        <dbReference type="ChEBI" id="CHEBI:59789"/>
        <dbReference type="ChEBI" id="CHEBI:90615"/>
        <dbReference type="ChEBI" id="CHEBI:90616"/>
        <dbReference type="EC" id="2.1.1.72"/>
    </reaction>
</comment>
<dbReference type="PANTHER" id="PTHR33841:SF1">
    <property type="entry name" value="DNA METHYLTRANSFERASE A"/>
    <property type="match status" value="1"/>
</dbReference>
<reference evidence="8 9" key="1">
    <citation type="submission" date="2019-02" db="EMBL/GenBank/DDBJ databases">
        <title>Deep-cultivation of Planctomycetes and their phenomic and genomic characterization uncovers novel biology.</title>
        <authorList>
            <person name="Wiegand S."/>
            <person name="Jogler M."/>
            <person name="Boedeker C."/>
            <person name="Pinto D."/>
            <person name="Vollmers J."/>
            <person name="Rivas-Marin E."/>
            <person name="Kohn T."/>
            <person name="Peeters S.H."/>
            <person name="Heuer A."/>
            <person name="Rast P."/>
            <person name="Oberbeckmann S."/>
            <person name="Bunk B."/>
            <person name="Jeske O."/>
            <person name="Meyerdierks A."/>
            <person name="Storesund J.E."/>
            <person name="Kallscheuer N."/>
            <person name="Luecker S."/>
            <person name="Lage O.M."/>
            <person name="Pohl T."/>
            <person name="Merkel B.J."/>
            <person name="Hornburger P."/>
            <person name="Mueller R.-W."/>
            <person name="Bruemmer F."/>
            <person name="Labrenz M."/>
            <person name="Spormann A.M."/>
            <person name="Op Den Camp H."/>
            <person name="Overmann J."/>
            <person name="Amann R."/>
            <person name="Jetten M.S.M."/>
            <person name="Mascher T."/>
            <person name="Medema M.H."/>
            <person name="Devos D.P."/>
            <person name="Kaster A.-K."/>
            <person name="Ovreas L."/>
            <person name="Rohde M."/>
            <person name="Galperin M.Y."/>
            <person name="Jogler C."/>
        </authorList>
    </citation>
    <scope>NUCLEOTIDE SEQUENCE [LARGE SCALE GENOMIC DNA]</scope>
    <source>
        <strain evidence="8 9">Q31b</strain>
    </source>
</reference>
<dbReference type="PRINTS" id="PR00507">
    <property type="entry name" value="N12N6MTFRASE"/>
</dbReference>
<sequence>MPLTNHTPPTTRHQPHATNHTPPTTRHQSLITNMPATNHQPPITSPQSPITTLDWWNALRHGGMLVDPTRLTELISDPPPPLSSFETDRLRRRIVSFEQDENAGRGKFVSYVFDSICGFASAGTWDRGTSVDPSRWTRRTIAGDDVKPNHLWRGPHDAILPVFVDSEKRVGVGRGKRAVTAAIQWLRGGDEKLAVVTNGRQWRLVMAGLDYEAFCEWEIDRWLEGGQTSAELFGLRSLLNPPIWTPPASDDATPPSSPLVEAIADSRKGQADLSAVLGERVRQAVEILIQAHGPVLGDWGLVARKGVNGDWGLEAGKDQSPNTSPRPPSTTSHQPPAPSNQEIYRAGVRLIMRLVVGLFAESREGLLPKDNPIFHECYSLSGLRDQLERVSPSRRAGSYSAYPRVISLFRLIHDGSSHEALTVPSYGGSLFAPGDADSSDGVSRALHVLEQGCYQQEVISDAKIYAILDLLSRTKVKIRQGRGGTWVPSPVDFSSLDSEYIGILYEGLLDFELRVASDDGPVIFLAVGNQPALPLSTLEAMDDKALKNLLEKMKDTSSGDEEEEESDDESSDEDSNETESEGDENENGDEDSDDDADEESADDIRHTARTAAEAWAKRAISVGKLVRPPRAPLTPEKQLAHQAAVDRKAKQIITKVVLPGERYLVRWGGTRKGSGTFYTRPQLAIPTVHRTLRPLAYVVDGGSGVVAGEVMAGEVQSPTTNHQQPTTIPKPPEEILALKVCDPACGSGSFPLAALRFLTDALYHSLVHHDRFTGYDDRTVIDLIRDTDNETTLADETLPCRPDDAEFEARTKAVLRRYIVERCIYGVDLDPLAVELCRLSLWIETLDRRLPFTFLDHKIKCGNSLVGTWFDQFMHYPAMAWMREGGDKNHSGGVHFKKEGWTKAISGKVKNIKNELIDYIDGALYMFTDEDLDTIKTVHDEAEQALNAIHRLGIHEAQQRAQMYNELQTRQSVIDARFSLDLWCSMWFWPPDQIDDCPLPSEFYEGKLSDDAKQIVRQVADAQRFFHWELEFPDAFNTHSEGFDAVIGNPPWDIAKPNSKEFFSALDPLYRSYGKQEALKVQKTLFDATETVEHDWLQYNASFRAQSNWLKSSGYPYGDRVTTTSAGKQSHDIPLGGGGKGSWDRSVHRYEKWRDNREAQTGYSQELEATRGFRHQGGGDINLYKMFLEQAHKIARGSGRLGLIVPSGIYSDHGTRNLRELFLDQCQWEWLFGFENREGIFDIHRSFKFNPLIITKGGRTESIKTAFMRRDIEDWESGERHATEYPRERVIQFSPRSKAILEIQSRRDLDVLEKIYSGSVLLGDDGPDGWGIKYATEFHMTNDSKLFPPRTWWEERGYIPDEYSRWIKGKWQPRTASSPAPPDCRRTQIPAGIFLSRDGEQYIYEEDIDEDKFTGFVREGTKKKNVVLAGPAVTLPLCEGRTIGQFDFSTKGWVSGKGRSAVWDDVGWSDKKVDPQFLMGRAVFEANLANDHANELRKHVGDEAAANFLQRVAEPKVFDAWNVPNHFRLAFMDVSSATNTRTMISSLIGFTPSGNKTPLLTTSPQYTPALAASLNSLAFDYQFRNRLVGTTLNFFIVAEAAIPRACLHSSEIHALDTITRRLNCASELHAHWWITGGFSSEVAWRHQWGVSIHERMRLRCLVEALSASAYELNLEDMKIALLEADYPEDRLMRDGFSSSLFPKGLWRVDKTVPPERRLTVLGFVAFADLCKCIAKADGNRVTGVAAFLAQNDGEGWQLPETLRLSDYGLGHDDRAKQAQPVRECFGPRFYDWQLAQTPEESWAECHLHARNLLGEAAYERLVAGDSGLVVGGAVDGGSGLVVGEEASAYQSPSTSKKPPEEPFQLTGEPKKSKKRK</sequence>
<proteinExistence type="predicted"/>
<name>A0A5C6DC62_9BACT</name>
<keyword evidence="4" id="KW-0949">S-adenosyl-L-methionine</keyword>
<feature type="region of interest" description="Disordered" evidence="6">
    <location>
        <begin position="553"/>
        <end position="604"/>
    </location>
</feature>
<feature type="region of interest" description="Disordered" evidence="6">
    <location>
        <begin position="1844"/>
        <end position="1876"/>
    </location>
</feature>
<dbReference type="Proteomes" id="UP000315471">
    <property type="component" value="Unassembled WGS sequence"/>
</dbReference>
<dbReference type="Gene3D" id="3.40.50.150">
    <property type="entry name" value="Vaccinia Virus protein VP39"/>
    <property type="match status" value="2"/>
</dbReference>
<dbReference type="PROSITE" id="PS00092">
    <property type="entry name" value="N6_MTASE"/>
    <property type="match status" value="1"/>
</dbReference>
<dbReference type="EMBL" id="SJPY01000014">
    <property type="protein sequence ID" value="TWU33444.1"/>
    <property type="molecule type" value="Genomic_DNA"/>
</dbReference>
<evidence type="ECO:0000256" key="4">
    <source>
        <dbReference type="ARBA" id="ARBA00022691"/>
    </source>
</evidence>
<dbReference type="SUPFAM" id="SSF53335">
    <property type="entry name" value="S-adenosyl-L-methionine-dependent methyltransferases"/>
    <property type="match status" value="1"/>
</dbReference>
<dbReference type="GO" id="GO:0003676">
    <property type="term" value="F:nucleic acid binding"/>
    <property type="evidence" value="ECO:0007669"/>
    <property type="project" value="InterPro"/>
</dbReference>
<feature type="domain" description="Type II methyltransferase M.TaqI-like" evidence="7">
    <location>
        <begin position="823"/>
        <end position="1072"/>
    </location>
</feature>
<dbReference type="GO" id="GO:0032259">
    <property type="term" value="P:methylation"/>
    <property type="evidence" value="ECO:0007669"/>
    <property type="project" value="UniProtKB-KW"/>
</dbReference>
<dbReference type="EC" id="2.1.1.72" evidence="1"/>
<evidence type="ECO:0000259" key="7">
    <source>
        <dbReference type="Pfam" id="PF07669"/>
    </source>
</evidence>
<dbReference type="InterPro" id="IPR050953">
    <property type="entry name" value="N4_N6_ade-DNA_methylase"/>
</dbReference>
<gene>
    <name evidence="8" type="ORF">Q31b_57610</name>
</gene>
<keyword evidence="2 8" id="KW-0489">Methyltransferase</keyword>
<comment type="caution">
    <text evidence="8">The sequence shown here is derived from an EMBL/GenBank/DDBJ whole genome shotgun (WGS) entry which is preliminary data.</text>
</comment>
<evidence type="ECO:0000256" key="3">
    <source>
        <dbReference type="ARBA" id="ARBA00022679"/>
    </source>
</evidence>